<name>A0A1E3PFQ4_9ASCO</name>
<evidence type="ECO:0000256" key="1">
    <source>
        <dbReference type="ARBA" id="ARBA00004141"/>
    </source>
</evidence>
<feature type="domain" description="Major facilitator superfamily (MFS) profile" evidence="8">
    <location>
        <begin position="1"/>
        <end position="254"/>
    </location>
</feature>
<dbReference type="Proteomes" id="UP000095009">
    <property type="component" value="Unassembled WGS sequence"/>
</dbReference>
<organism evidence="9 10">
    <name type="scientific">Nadsonia fulvescens var. elongata DSM 6958</name>
    <dbReference type="NCBI Taxonomy" id="857566"/>
    <lineage>
        <taxon>Eukaryota</taxon>
        <taxon>Fungi</taxon>
        <taxon>Dikarya</taxon>
        <taxon>Ascomycota</taxon>
        <taxon>Saccharomycotina</taxon>
        <taxon>Dipodascomycetes</taxon>
        <taxon>Dipodascales</taxon>
        <taxon>Dipodascales incertae sedis</taxon>
        <taxon>Nadsonia</taxon>
    </lineage>
</organism>
<dbReference type="InterPro" id="IPR005829">
    <property type="entry name" value="Sugar_transporter_CS"/>
</dbReference>
<evidence type="ECO:0000256" key="3">
    <source>
        <dbReference type="ARBA" id="ARBA00022448"/>
    </source>
</evidence>
<dbReference type="Pfam" id="PF00083">
    <property type="entry name" value="Sugar_tr"/>
    <property type="match status" value="1"/>
</dbReference>
<dbReference type="EMBL" id="KV454412">
    <property type="protein sequence ID" value="ODQ64140.1"/>
    <property type="molecule type" value="Genomic_DNA"/>
</dbReference>
<evidence type="ECO:0000256" key="4">
    <source>
        <dbReference type="ARBA" id="ARBA00022692"/>
    </source>
</evidence>
<feature type="transmembrane region" description="Helical" evidence="7">
    <location>
        <begin position="12"/>
        <end position="32"/>
    </location>
</feature>
<dbReference type="Gene3D" id="1.20.1250.20">
    <property type="entry name" value="MFS general substrate transporter like domains"/>
    <property type="match status" value="1"/>
</dbReference>
<keyword evidence="4 7" id="KW-0812">Transmembrane</keyword>
<comment type="subcellular location">
    <subcellularLocation>
        <location evidence="1">Membrane</location>
        <topology evidence="1">Multi-pass membrane protein</topology>
    </subcellularLocation>
</comment>
<dbReference type="AlphaFoldDB" id="A0A1E3PFQ4"/>
<dbReference type="InterPro" id="IPR005828">
    <property type="entry name" value="MFS_sugar_transport-like"/>
</dbReference>
<accession>A0A1E3PFQ4</accession>
<evidence type="ECO:0000256" key="5">
    <source>
        <dbReference type="ARBA" id="ARBA00022989"/>
    </source>
</evidence>
<reference evidence="9 10" key="1">
    <citation type="journal article" date="2016" name="Proc. Natl. Acad. Sci. U.S.A.">
        <title>Comparative genomics of biotechnologically important yeasts.</title>
        <authorList>
            <person name="Riley R."/>
            <person name="Haridas S."/>
            <person name="Wolfe K.H."/>
            <person name="Lopes M.R."/>
            <person name="Hittinger C.T."/>
            <person name="Goeker M."/>
            <person name="Salamov A.A."/>
            <person name="Wisecaver J.H."/>
            <person name="Long T.M."/>
            <person name="Calvey C.H."/>
            <person name="Aerts A.L."/>
            <person name="Barry K.W."/>
            <person name="Choi C."/>
            <person name="Clum A."/>
            <person name="Coughlan A.Y."/>
            <person name="Deshpande S."/>
            <person name="Douglass A.P."/>
            <person name="Hanson S.J."/>
            <person name="Klenk H.-P."/>
            <person name="LaButti K.M."/>
            <person name="Lapidus A."/>
            <person name="Lindquist E.A."/>
            <person name="Lipzen A.M."/>
            <person name="Meier-Kolthoff J.P."/>
            <person name="Ohm R.A."/>
            <person name="Otillar R.P."/>
            <person name="Pangilinan J.L."/>
            <person name="Peng Y."/>
            <person name="Rokas A."/>
            <person name="Rosa C.A."/>
            <person name="Scheuner C."/>
            <person name="Sibirny A.A."/>
            <person name="Slot J.C."/>
            <person name="Stielow J.B."/>
            <person name="Sun H."/>
            <person name="Kurtzman C.P."/>
            <person name="Blackwell M."/>
            <person name="Grigoriev I.V."/>
            <person name="Jeffries T.W."/>
        </authorList>
    </citation>
    <scope>NUCLEOTIDE SEQUENCE [LARGE SCALE GENOMIC DNA]</scope>
    <source>
        <strain evidence="9 10">DSM 6958</strain>
    </source>
</reference>
<keyword evidence="3" id="KW-0813">Transport</keyword>
<evidence type="ECO:0000313" key="10">
    <source>
        <dbReference type="Proteomes" id="UP000095009"/>
    </source>
</evidence>
<proteinExistence type="inferred from homology"/>
<keyword evidence="6 7" id="KW-0472">Membrane</keyword>
<keyword evidence="5 7" id="KW-1133">Transmembrane helix</keyword>
<dbReference type="STRING" id="857566.A0A1E3PFQ4"/>
<protein>
    <submittedName>
        <fullName evidence="9">General substrate transporter</fullName>
    </submittedName>
</protein>
<sequence length="254" mass="28125">MGYAGDALGRKHTIIMGAVIAWIGTLLQTAAVNVSMLITGRIFAGLAVGSFYGSIPLYISEVARPHRRGTTVAFHSLAMSFGYAVSNWIGFAFYFVHQSQVQFRFPLALRMLPAIILTCGVPFMPNSPRWLIEQGRYKEAFKISKKLHFDAATPEEDLFLAEFGAMKEQTIFEKESEITDFKELFVKPSYRRRVFLAVILQVGTQLVGGGVINYYQTIIYKSLGLTGYAVLLIAAAYGTVGPIATTVSTYYIDT</sequence>
<dbReference type="PROSITE" id="PS00217">
    <property type="entry name" value="SUGAR_TRANSPORT_2"/>
    <property type="match status" value="1"/>
</dbReference>
<evidence type="ECO:0000256" key="6">
    <source>
        <dbReference type="ARBA" id="ARBA00023136"/>
    </source>
</evidence>
<feature type="transmembrane region" description="Helical" evidence="7">
    <location>
        <begin position="107"/>
        <end position="124"/>
    </location>
</feature>
<dbReference type="GO" id="GO:0016020">
    <property type="term" value="C:membrane"/>
    <property type="evidence" value="ECO:0007669"/>
    <property type="project" value="UniProtKB-SubCell"/>
</dbReference>
<dbReference type="GO" id="GO:0005351">
    <property type="term" value="F:carbohydrate:proton symporter activity"/>
    <property type="evidence" value="ECO:0007669"/>
    <property type="project" value="TreeGrafter"/>
</dbReference>
<feature type="transmembrane region" description="Helical" evidence="7">
    <location>
        <begin position="227"/>
        <end position="252"/>
    </location>
</feature>
<comment type="similarity">
    <text evidence="2">Belongs to the major facilitator superfamily. Sugar transporter (TC 2.A.1.1) family.</text>
</comment>
<feature type="transmembrane region" description="Helical" evidence="7">
    <location>
        <begin position="194"/>
        <end position="215"/>
    </location>
</feature>
<evidence type="ECO:0000259" key="8">
    <source>
        <dbReference type="PROSITE" id="PS50850"/>
    </source>
</evidence>
<dbReference type="PROSITE" id="PS50850">
    <property type="entry name" value="MFS"/>
    <property type="match status" value="1"/>
</dbReference>
<dbReference type="PANTHER" id="PTHR48022:SF11">
    <property type="entry name" value="MONOSACCHARIDE TRANSPORTER (HXT8), PUTATIVE (AFU_ORTHOLOGUE AFUA_2G08120)-RELATED"/>
    <property type="match status" value="1"/>
</dbReference>
<keyword evidence="10" id="KW-1185">Reference proteome</keyword>
<feature type="transmembrane region" description="Helical" evidence="7">
    <location>
        <begin position="38"/>
        <end position="60"/>
    </location>
</feature>
<dbReference type="InterPro" id="IPR020846">
    <property type="entry name" value="MFS_dom"/>
</dbReference>
<evidence type="ECO:0000313" key="9">
    <source>
        <dbReference type="EMBL" id="ODQ64140.1"/>
    </source>
</evidence>
<dbReference type="OrthoDB" id="6133115at2759"/>
<gene>
    <name evidence="9" type="ORF">NADFUDRAFT_52470</name>
</gene>
<dbReference type="PANTHER" id="PTHR48022">
    <property type="entry name" value="PLASTIDIC GLUCOSE TRANSPORTER 4"/>
    <property type="match status" value="1"/>
</dbReference>
<dbReference type="InterPro" id="IPR036259">
    <property type="entry name" value="MFS_trans_sf"/>
</dbReference>
<dbReference type="SUPFAM" id="SSF103473">
    <property type="entry name" value="MFS general substrate transporter"/>
    <property type="match status" value="1"/>
</dbReference>
<feature type="transmembrane region" description="Helical" evidence="7">
    <location>
        <begin position="72"/>
        <end position="95"/>
    </location>
</feature>
<evidence type="ECO:0000256" key="2">
    <source>
        <dbReference type="ARBA" id="ARBA00010992"/>
    </source>
</evidence>
<dbReference type="InterPro" id="IPR050360">
    <property type="entry name" value="MFS_Sugar_Transporters"/>
</dbReference>
<evidence type="ECO:0000256" key="7">
    <source>
        <dbReference type="SAM" id="Phobius"/>
    </source>
</evidence>